<dbReference type="GO" id="GO:0016740">
    <property type="term" value="F:transferase activity"/>
    <property type="evidence" value="ECO:0007669"/>
    <property type="project" value="UniProtKB-KW"/>
</dbReference>
<keyword evidence="2" id="KW-1185">Reference proteome</keyword>
<reference evidence="1 2" key="1">
    <citation type="submission" date="2014-10" db="EMBL/GenBank/DDBJ databases">
        <title>Complete genome sequence and comparative genome analysis of Pseudomonas phage Pf-10.</title>
        <authorList>
            <person name="Valentovich L.N."/>
            <person name="Pilipchuk T.A."/>
        </authorList>
    </citation>
    <scope>NUCLEOTIDE SEQUENCE [LARGE SCALE GENOMIC DNA]</scope>
</reference>
<name>A0A0A0YV81_9CAUD</name>
<gene>
    <name evidence="1" type="ORF">NL61_19</name>
</gene>
<dbReference type="OrthoDB" id="17514at10239"/>
<evidence type="ECO:0000313" key="2">
    <source>
        <dbReference type="Proteomes" id="UP000030326"/>
    </source>
</evidence>
<dbReference type="RefSeq" id="YP_009145616.1">
    <property type="nucleotide sequence ID" value="NC_027292.1"/>
</dbReference>
<evidence type="ECO:0000313" key="1">
    <source>
        <dbReference type="EMBL" id="AIX12981.1"/>
    </source>
</evidence>
<dbReference type="SUPFAM" id="SSF81301">
    <property type="entry name" value="Nucleotidyltransferase"/>
    <property type="match status" value="1"/>
</dbReference>
<dbReference type="InterPro" id="IPR043519">
    <property type="entry name" value="NT_sf"/>
</dbReference>
<dbReference type="GeneID" id="24576435"/>
<dbReference type="Proteomes" id="UP000030326">
    <property type="component" value="Segment"/>
</dbReference>
<dbReference type="EMBL" id="KP025626">
    <property type="protein sequence ID" value="AIX12981.1"/>
    <property type="molecule type" value="Genomic_DNA"/>
</dbReference>
<keyword evidence="1" id="KW-0808">Transferase</keyword>
<accession>A0A0A0YV81</accession>
<dbReference type="Gene3D" id="3.30.460.10">
    <property type="entry name" value="Beta Polymerase, domain 2"/>
    <property type="match status" value="1"/>
</dbReference>
<organism evidence="1 2">
    <name type="scientific">Pseudomonas phage Pf-10</name>
    <dbReference type="NCBI Taxonomy" id="1562076"/>
    <lineage>
        <taxon>Viruses</taxon>
        <taxon>Duplodnaviria</taxon>
        <taxon>Heunggongvirae</taxon>
        <taxon>Uroviricota</taxon>
        <taxon>Caudoviricetes</taxon>
        <taxon>Autographivirales</taxon>
        <taxon>Autotranscriptaviridae</taxon>
        <taxon>Studiervirinae</taxon>
        <taxon>Pifdecavirus</taxon>
        <taxon>Pifdecavirus BIMBV46</taxon>
        <taxon>Pifdecavirus Pf10</taxon>
    </lineage>
</organism>
<dbReference type="KEGG" id="vg:24576435"/>
<sequence>MSVNRANVQAAFDLVMTLRASGIQAGIAGGFARDIYFGKAPKDIDVVVTDCSWERLQGFIEETKMVAVPFRIYNEAKGDRLIGGFKCLNEIDIVLYDCRNLGDAIDNFDFNLNQFMVRELHLGIDHAIVQFVGEKHWSTLEPVRPDFTFERECKMREKFIDLTPRRATGELDEAPLEI</sequence>
<proteinExistence type="predicted"/>
<protein>
    <submittedName>
        <fullName evidence="1">Putative nucleotidyl transferase</fullName>
    </submittedName>
</protein>